<proteinExistence type="predicted"/>
<keyword evidence="4" id="KW-1185">Reference proteome</keyword>
<evidence type="ECO:0000313" key="3">
    <source>
        <dbReference type="EMBL" id="MFD0725933.1"/>
    </source>
</evidence>
<dbReference type="RefSeq" id="WP_386823509.1">
    <property type="nucleotide sequence ID" value="NZ_JBHTIF010000001.1"/>
</dbReference>
<gene>
    <name evidence="3" type="ORF">ACFQ0E_10015</name>
</gene>
<evidence type="ECO:0000256" key="1">
    <source>
        <dbReference type="SAM" id="Phobius"/>
    </source>
</evidence>
<sequence>MRGSEHHPGEVLRRLDRARLQDLLVAYYRDLGWWVERARGDADFDDAAWLLKRDREVLLLDCRHWDSAHRPQDAVSSLVRDLGRAGANGGVLVDRRPFARADHEAANRHGHVRLIDARDLDGMLGELPEQRGQADPFVDPSERHLPVPEVARPRPRTARPARRGNAVWWLIALGCLVVFVLLVRALLARTADTAVPPDVSSPPARDRQAPVVEMAPVRVPAPIRAQAMPDAVTVDGDRRDEQAMRLIEESTPEM</sequence>
<name>A0ABW2YGB3_9GAMM</name>
<keyword evidence="3" id="KW-0540">Nuclease</keyword>
<dbReference type="GO" id="GO:0004519">
    <property type="term" value="F:endonuclease activity"/>
    <property type="evidence" value="ECO:0007669"/>
    <property type="project" value="UniProtKB-KW"/>
</dbReference>
<keyword evidence="1" id="KW-0812">Transmembrane</keyword>
<dbReference type="InterPro" id="IPR007560">
    <property type="entry name" value="Restrct_endonuc_IV_Mrr"/>
</dbReference>
<organism evidence="3 4">
    <name type="scientific">Lysobacter brunescens</name>
    <dbReference type="NCBI Taxonomy" id="262323"/>
    <lineage>
        <taxon>Bacteria</taxon>
        <taxon>Pseudomonadati</taxon>
        <taxon>Pseudomonadota</taxon>
        <taxon>Gammaproteobacteria</taxon>
        <taxon>Lysobacterales</taxon>
        <taxon>Lysobacteraceae</taxon>
        <taxon>Lysobacter</taxon>
    </lineage>
</organism>
<keyword evidence="1" id="KW-1133">Transmembrane helix</keyword>
<protein>
    <submittedName>
        <fullName evidence="3">Restriction endonuclease</fullName>
        <ecNumber evidence="3">3.1.21.-</ecNumber>
    </submittedName>
</protein>
<dbReference type="Proteomes" id="UP001597110">
    <property type="component" value="Unassembled WGS sequence"/>
</dbReference>
<accession>A0ABW2YGB3</accession>
<evidence type="ECO:0000313" key="4">
    <source>
        <dbReference type="Proteomes" id="UP001597110"/>
    </source>
</evidence>
<keyword evidence="1" id="KW-0472">Membrane</keyword>
<dbReference type="Pfam" id="PF04471">
    <property type="entry name" value="Mrr_cat"/>
    <property type="match status" value="1"/>
</dbReference>
<dbReference type="GO" id="GO:0016787">
    <property type="term" value="F:hydrolase activity"/>
    <property type="evidence" value="ECO:0007669"/>
    <property type="project" value="UniProtKB-KW"/>
</dbReference>
<keyword evidence="3" id="KW-0378">Hydrolase</keyword>
<comment type="caution">
    <text evidence="3">The sequence shown here is derived from an EMBL/GenBank/DDBJ whole genome shotgun (WGS) entry which is preliminary data.</text>
</comment>
<evidence type="ECO:0000259" key="2">
    <source>
        <dbReference type="Pfam" id="PF04471"/>
    </source>
</evidence>
<dbReference type="EMBL" id="JBHTIF010000001">
    <property type="protein sequence ID" value="MFD0725933.1"/>
    <property type="molecule type" value="Genomic_DNA"/>
</dbReference>
<reference evidence="4" key="1">
    <citation type="journal article" date="2019" name="Int. J. Syst. Evol. Microbiol.">
        <title>The Global Catalogue of Microorganisms (GCM) 10K type strain sequencing project: providing services to taxonomists for standard genome sequencing and annotation.</title>
        <authorList>
            <consortium name="The Broad Institute Genomics Platform"/>
            <consortium name="The Broad Institute Genome Sequencing Center for Infectious Disease"/>
            <person name="Wu L."/>
            <person name="Ma J."/>
        </authorList>
    </citation>
    <scope>NUCLEOTIDE SEQUENCE [LARGE SCALE GENOMIC DNA]</scope>
    <source>
        <strain evidence="4">CCUG 55585</strain>
    </source>
</reference>
<feature type="domain" description="Restriction endonuclease type IV Mrr" evidence="2">
    <location>
        <begin position="12"/>
        <end position="123"/>
    </location>
</feature>
<keyword evidence="3" id="KW-0255">Endonuclease</keyword>
<feature type="transmembrane region" description="Helical" evidence="1">
    <location>
        <begin position="166"/>
        <end position="187"/>
    </location>
</feature>
<dbReference type="EC" id="3.1.21.-" evidence="3"/>